<dbReference type="PIRSF" id="PIRSF016958">
    <property type="entry name" value="DUF858_MeTrfase_lik"/>
    <property type="match status" value="1"/>
</dbReference>
<dbReference type="EMBL" id="NEVH01012093">
    <property type="protein sequence ID" value="PNF30439.1"/>
    <property type="molecule type" value="Genomic_DNA"/>
</dbReference>
<evidence type="ECO:0000256" key="11">
    <source>
        <dbReference type="PIRSR" id="PIRSR016958-1"/>
    </source>
</evidence>
<accession>A0A2J7QPD8</accession>
<proteinExistence type="inferred from homology"/>
<dbReference type="STRING" id="105785.A0A2J7QPD8"/>
<evidence type="ECO:0000313" key="12">
    <source>
        <dbReference type="EMBL" id="PNF30439.1"/>
    </source>
</evidence>
<dbReference type="PANTHER" id="PTHR12753">
    <property type="entry name" value="AD-003 - RELATED"/>
    <property type="match status" value="1"/>
</dbReference>
<evidence type="ECO:0000256" key="7">
    <source>
        <dbReference type="ARBA" id="ARBA00043129"/>
    </source>
</evidence>
<evidence type="ECO:0000256" key="4">
    <source>
        <dbReference type="ARBA" id="ARBA00022691"/>
    </source>
</evidence>
<name>A0A2J7QPD8_9NEOP</name>
<comment type="similarity">
    <text evidence="1">Belongs to the methyltransferase superfamily. NTM1 family.</text>
</comment>
<feature type="binding site" evidence="11">
    <location>
        <position position="78"/>
    </location>
    <ligand>
        <name>S-adenosyl-L-methionine</name>
        <dbReference type="ChEBI" id="CHEBI:59789"/>
    </ligand>
</feature>
<evidence type="ECO:0000256" key="2">
    <source>
        <dbReference type="ARBA" id="ARBA00022603"/>
    </source>
</evidence>
<keyword evidence="13" id="KW-1185">Reference proteome</keyword>
<dbReference type="PANTHER" id="PTHR12753:SF0">
    <property type="entry name" value="ALPHA N-TERMINAL PROTEIN METHYLTRANSFERASE 1"/>
    <property type="match status" value="1"/>
</dbReference>
<gene>
    <name evidence="12" type="primary">ntmt1_1</name>
    <name evidence="12" type="ORF">B7P43_G12491</name>
</gene>
<protein>
    <recommendedName>
        <fullName evidence="6">Alpha N-terminal protein methyltransferase 1</fullName>
        <ecNumber evidence="5">2.1.1.244</ecNumber>
    </recommendedName>
    <alternativeName>
        <fullName evidence="7">X-Pro-Lys N-terminal protein methyltransferase 1</fullName>
    </alternativeName>
</protein>
<dbReference type="AlphaFoldDB" id="A0A2J7QPD8"/>
<evidence type="ECO:0000256" key="10">
    <source>
        <dbReference type="ARBA" id="ARBA00048167"/>
    </source>
</evidence>
<dbReference type="EMBL" id="NEVH01012093">
    <property type="protein sequence ID" value="PNF30440.1"/>
    <property type="molecule type" value="Genomic_DNA"/>
</dbReference>
<dbReference type="FunCoup" id="A0A2J7QPD8">
    <property type="interactions" value="1616"/>
</dbReference>
<dbReference type="InterPro" id="IPR029063">
    <property type="entry name" value="SAM-dependent_MTases_sf"/>
</dbReference>
<evidence type="ECO:0000313" key="13">
    <source>
        <dbReference type="Proteomes" id="UP000235965"/>
    </source>
</evidence>
<dbReference type="CDD" id="cd02440">
    <property type="entry name" value="AdoMet_MTases"/>
    <property type="match status" value="1"/>
</dbReference>
<comment type="catalytic activity">
    <reaction evidence="9">
        <text>N-terminal L-prolyl-L-prolyl-L-lysyl-[protein] + 2 S-adenosyl-L-methionine = N-terminal N,N-dimethyl-L-prolyl-L-prolyl-L-lysyl-[protein] + 2 S-adenosyl-L-homocysteine + 2 H(+)</text>
        <dbReference type="Rhea" id="RHEA:54736"/>
        <dbReference type="Rhea" id="RHEA-COMP:13787"/>
        <dbReference type="Rhea" id="RHEA-COMP:13974"/>
        <dbReference type="ChEBI" id="CHEBI:15378"/>
        <dbReference type="ChEBI" id="CHEBI:57856"/>
        <dbReference type="ChEBI" id="CHEBI:59789"/>
        <dbReference type="ChEBI" id="CHEBI:138059"/>
        <dbReference type="ChEBI" id="CHEBI:138318"/>
        <dbReference type="EC" id="2.1.1.244"/>
    </reaction>
</comment>
<dbReference type="Gene3D" id="3.40.50.150">
    <property type="entry name" value="Vaccinia Virus protein VP39"/>
    <property type="match status" value="1"/>
</dbReference>
<feature type="binding site" evidence="11">
    <location>
        <position position="143"/>
    </location>
    <ligand>
        <name>S-adenosyl-L-methionine</name>
        <dbReference type="ChEBI" id="CHEBI:59789"/>
    </ligand>
</feature>
<feature type="binding site" evidence="11">
    <location>
        <begin position="127"/>
        <end position="128"/>
    </location>
    <ligand>
        <name>S-adenosyl-L-methionine</name>
        <dbReference type="ChEBI" id="CHEBI:59789"/>
    </ligand>
</feature>
<dbReference type="Proteomes" id="UP000235965">
    <property type="component" value="Unassembled WGS sequence"/>
</dbReference>
<dbReference type="GO" id="GO:0032259">
    <property type="term" value="P:methylation"/>
    <property type="evidence" value="ECO:0007669"/>
    <property type="project" value="UniProtKB-KW"/>
</dbReference>
<evidence type="ECO:0000256" key="1">
    <source>
        <dbReference type="ARBA" id="ARBA00009059"/>
    </source>
</evidence>
<sequence length="265" mass="29469">MTDMEPTDPNTPETERRDRTSFYTHAAKYWSAVPATVDGMLGGFGIISQTDIQGSVSFLKQLFKLQNPPGHERALDCGAGIGRITKYLLLRFFNKVDLVEQNASFLEEAKNFIGICQKVGSLYCVGLQDFSPEPKTYDLIWCQWVLGHLTDEDLIDFLKSCKRGLKPNGIIVVKENLTSSDKVEVDKEDSSVTRPITLLRILLKQAGLHCIKEQKQNNFPRGLYTVKMFALVPDIISTATNSNDNSYTTKLSVTSGDNGHTSPVG</sequence>
<dbReference type="SUPFAM" id="SSF53335">
    <property type="entry name" value="S-adenosyl-L-methionine-dependent methyltransferases"/>
    <property type="match status" value="1"/>
</dbReference>
<dbReference type="Pfam" id="PF05891">
    <property type="entry name" value="Methyltransf_PK"/>
    <property type="match status" value="1"/>
</dbReference>
<evidence type="ECO:0000256" key="8">
    <source>
        <dbReference type="ARBA" id="ARBA00047306"/>
    </source>
</evidence>
<dbReference type="GO" id="GO:0005737">
    <property type="term" value="C:cytoplasm"/>
    <property type="evidence" value="ECO:0007669"/>
    <property type="project" value="TreeGrafter"/>
</dbReference>
<dbReference type="FunFam" id="3.40.50.150:FF:000025">
    <property type="entry name" value="N-terminal Xaa-Pro-Lys N-methyltransferase 1"/>
    <property type="match status" value="1"/>
</dbReference>
<evidence type="ECO:0000256" key="9">
    <source>
        <dbReference type="ARBA" id="ARBA00047885"/>
    </source>
</evidence>
<evidence type="ECO:0000256" key="6">
    <source>
        <dbReference type="ARBA" id="ARBA00039449"/>
    </source>
</evidence>
<feature type="binding site" evidence="11">
    <location>
        <position position="83"/>
    </location>
    <ligand>
        <name>S-adenosyl-L-methionine</name>
        <dbReference type="ChEBI" id="CHEBI:59789"/>
    </ligand>
</feature>
<dbReference type="InterPro" id="IPR008576">
    <property type="entry name" value="MeTrfase_NTM1"/>
</dbReference>
<keyword evidence="4 11" id="KW-0949">S-adenosyl-L-methionine</keyword>
<dbReference type="GO" id="GO:0071885">
    <property type="term" value="F:N-terminal protein N-methyltransferase activity"/>
    <property type="evidence" value="ECO:0007669"/>
    <property type="project" value="UniProtKB-EC"/>
</dbReference>
<dbReference type="EC" id="2.1.1.244" evidence="5"/>
<dbReference type="OrthoDB" id="1298661at2759"/>
<organism evidence="12 13">
    <name type="scientific">Cryptotermes secundus</name>
    <dbReference type="NCBI Taxonomy" id="105785"/>
    <lineage>
        <taxon>Eukaryota</taxon>
        <taxon>Metazoa</taxon>
        <taxon>Ecdysozoa</taxon>
        <taxon>Arthropoda</taxon>
        <taxon>Hexapoda</taxon>
        <taxon>Insecta</taxon>
        <taxon>Pterygota</taxon>
        <taxon>Neoptera</taxon>
        <taxon>Polyneoptera</taxon>
        <taxon>Dictyoptera</taxon>
        <taxon>Blattodea</taxon>
        <taxon>Blattoidea</taxon>
        <taxon>Termitoidae</taxon>
        <taxon>Kalotermitidae</taxon>
        <taxon>Cryptotermitinae</taxon>
        <taxon>Cryptotermes</taxon>
    </lineage>
</organism>
<comment type="caution">
    <text evidence="12">The sequence shown here is derived from an EMBL/GenBank/DDBJ whole genome shotgun (WGS) entry which is preliminary data.</text>
</comment>
<keyword evidence="2 12" id="KW-0489">Methyltransferase</keyword>
<dbReference type="InParanoid" id="A0A2J7QPD8"/>
<evidence type="ECO:0000256" key="5">
    <source>
        <dbReference type="ARBA" id="ARBA00039112"/>
    </source>
</evidence>
<reference evidence="12 13" key="1">
    <citation type="submission" date="2017-12" db="EMBL/GenBank/DDBJ databases">
        <title>Hemimetabolous genomes reveal molecular basis of termite eusociality.</title>
        <authorList>
            <person name="Harrison M.C."/>
            <person name="Jongepier E."/>
            <person name="Robertson H.M."/>
            <person name="Arning N."/>
            <person name="Bitard-Feildel T."/>
            <person name="Chao H."/>
            <person name="Childers C.P."/>
            <person name="Dinh H."/>
            <person name="Doddapaneni H."/>
            <person name="Dugan S."/>
            <person name="Gowin J."/>
            <person name="Greiner C."/>
            <person name="Han Y."/>
            <person name="Hu H."/>
            <person name="Hughes D.S.T."/>
            <person name="Huylmans A.-K."/>
            <person name="Kemena C."/>
            <person name="Kremer L.P.M."/>
            <person name="Lee S.L."/>
            <person name="Lopez-Ezquerra A."/>
            <person name="Mallet L."/>
            <person name="Monroy-Kuhn J.M."/>
            <person name="Moser A."/>
            <person name="Murali S.C."/>
            <person name="Muzny D.M."/>
            <person name="Otani S."/>
            <person name="Piulachs M.-D."/>
            <person name="Poelchau M."/>
            <person name="Qu J."/>
            <person name="Schaub F."/>
            <person name="Wada-Katsumata A."/>
            <person name="Worley K.C."/>
            <person name="Xie Q."/>
            <person name="Ylla G."/>
            <person name="Poulsen M."/>
            <person name="Gibbs R.A."/>
            <person name="Schal C."/>
            <person name="Richards S."/>
            <person name="Belles X."/>
            <person name="Korb J."/>
            <person name="Bornberg-Bauer E."/>
        </authorList>
    </citation>
    <scope>NUCLEOTIDE SEQUENCE [LARGE SCALE GENOMIC DNA]</scope>
    <source>
        <tissue evidence="12">Whole body</tissue>
    </source>
</reference>
<comment type="catalytic activity">
    <reaction evidence="10">
        <text>N-terminal L-alanyl-L-prolyl-L-lysyl-[protein] + 3 S-adenosyl-L-methionine = N-terminal N,N,N-trimethyl-L-alanyl-L-prolyl-L-lysyl-[protein] + 3 S-adenosyl-L-homocysteine + 3 H(+)</text>
        <dbReference type="Rhea" id="RHEA:54712"/>
        <dbReference type="Rhea" id="RHEA-COMP:13785"/>
        <dbReference type="Rhea" id="RHEA-COMP:13971"/>
        <dbReference type="ChEBI" id="CHEBI:15378"/>
        <dbReference type="ChEBI" id="CHEBI:57856"/>
        <dbReference type="ChEBI" id="CHEBI:59789"/>
        <dbReference type="ChEBI" id="CHEBI:138057"/>
        <dbReference type="ChEBI" id="CHEBI:138315"/>
        <dbReference type="EC" id="2.1.1.244"/>
    </reaction>
</comment>
<comment type="catalytic activity">
    <reaction evidence="8">
        <text>N-terminal L-seryl-L-prolyl-L-lysyl-[protein] + 3 S-adenosyl-L-methionine = N-terminal N,N,N-trimethyl-L-seryl-L-prolyl-L-lysyl-[protein] + 3 S-adenosyl-L-homocysteine + 3 H(+)</text>
        <dbReference type="Rhea" id="RHEA:54724"/>
        <dbReference type="Rhea" id="RHEA-COMP:13789"/>
        <dbReference type="Rhea" id="RHEA-COMP:13973"/>
        <dbReference type="ChEBI" id="CHEBI:15378"/>
        <dbReference type="ChEBI" id="CHEBI:57856"/>
        <dbReference type="ChEBI" id="CHEBI:59789"/>
        <dbReference type="ChEBI" id="CHEBI:138061"/>
        <dbReference type="ChEBI" id="CHEBI:138317"/>
        <dbReference type="EC" id="2.1.1.244"/>
    </reaction>
</comment>
<keyword evidence="3 12" id="KW-0808">Transferase</keyword>
<evidence type="ECO:0000256" key="3">
    <source>
        <dbReference type="ARBA" id="ARBA00022679"/>
    </source>
</evidence>